<organism evidence="2 3">
    <name type="scientific">Penaeus vannamei</name>
    <name type="common">Whiteleg shrimp</name>
    <name type="synonym">Litopenaeus vannamei</name>
    <dbReference type="NCBI Taxonomy" id="6689"/>
    <lineage>
        <taxon>Eukaryota</taxon>
        <taxon>Metazoa</taxon>
        <taxon>Ecdysozoa</taxon>
        <taxon>Arthropoda</taxon>
        <taxon>Crustacea</taxon>
        <taxon>Multicrustacea</taxon>
        <taxon>Malacostraca</taxon>
        <taxon>Eumalacostraca</taxon>
        <taxon>Eucarida</taxon>
        <taxon>Decapoda</taxon>
        <taxon>Dendrobranchiata</taxon>
        <taxon>Penaeoidea</taxon>
        <taxon>Penaeidae</taxon>
        <taxon>Penaeus</taxon>
    </lineage>
</organism>
<sequence length="172" mass="18966">MELYRRGIAELEAGIAVDCLGRGEAYERAQRLQEKMRTNLIMAKERLDMLESLVHLQQLELDVPLLTTLTPPVSSAPQVTHGPSRNIVGARAVSPCRRGFTNQSTAHTNKPRARVAPQVMSLTDSGRNSSERRNGPSLSNKSSEETERSAEGNTRSENELLIRILITSTGDT</sequence>
<keyword evidence="3" id="KW-1185">Reference proteome</keyword>
<dbReference type="Gene3D" id="1.20.58.80">
    <property type="entry name" value="Phosphotransferase system, lactose/cellobiose-type IIA subunit"/>
    <property type="match status" value="1"/>
</dbReference>
<evidence type="ECO:0000256" key="1">
    <source>
        <dbReference type="SAM" id="MobiDB-lite"/>
    </source>
</evidence>
<dbReference type="STRING" id="6689.A0A3R7QFD3"/>
<dbReference type="AlphaFoldDB" id="A0A3R7QFD3"/>
<reference evidence="2 3" key="1">
    <citation type="submission" date="2018-04" db="EMBL/GenBank/DDBJ databases">
        <authorList>
            <person name="Zhang X."/>
            <person name="Yuan J."/>
            <person name="Li F."/>
            <person name="Xiang J."/>
        </authorList>
    </citation>
    <scope>NUCLEOTIDE SEQUENCE [LARGE SCALE GENOMIC DNA]</scope>
    <source>
        <tissue evidence="2">Muscle</tissue>
    </source>
</reference>
<dbReference type="OrthoDB" id="10251136at2759"/>
<dbReference type="Proteomes" id="UP000283509">
    <property type="component" value="Unassembled WGS sequence"/>
</dbReference>
<feature type="region of interest" description="Disordered" evidence="1">
    <location>
        <begin position="99"/>
        <end position="156"/>
    </location>
</feature>
<name>A0A3R7QFD3_PENVA</name>
<evidence type="ECO:0000313" key="2">
    <source>
        <dbReference type="EMBL" id="ROT65716.1"/>
    </source>
</evidence>
<accession>A0A3R7QFD3</accession>
<evidence type="ECO:0000313" key="3">
    <source>
        <dbReference type="Proteomes" id="UP000283509"/>
    </source>
</evidence>
<gene>
    <name evidence="2" type="ORF">C7M84_016307</name>
</gene>
<comment type="caution">
    <text evidence="2">The sequence shown here is derived from an EMBL/GenBank/DDBJ whole genome shotgun (WGS) entry which is preliminary data.</text>
</comment>
<protein>
    <submittedName>
        <fullName evidence="2">Putative spastin isoform X1</fullName>
    </submittedName>
</protein>
<feature type="compositionally biased region" description="Basic and acidic residues" evidence="1">
    <location>
        <begin position="142"/>
        <end position="156"/>
    </location>
</feature>
<dbReference type="EMBL" id="QCYY01003052">
    <property type="protein sequence ID" value="ROT65716.1"/>
    <property type="molecule type" value="Genomic_DNA"/>
</dbReference>
<proteinExistence type="predicted"/>
<reference evidence="2 3" key="2">
    <citation type="submission" date="2019-01" db="EMBL/GenBank/DDBJ databases">
        <title>The decoding of complex shrimp genome reveals the adaptation for benthos swimmer, frequently molting mechanism and breeding impact on genome.</title>
        <authorList>
            <person name="Sun Y."/>
            <person name="Gao Y."/>
            <person name="Yu Y."/>
        </authorList>
    </citation>
    <scope>NUCLEOTIDE SEQUENCE [LARGE SCALE GENOMIC DNA]</scope>
    <source>
        <tissue evidence="2">Muscle</tissue>
    </source>
</reference>